<protein>
    <recommendedName>
        <fullName evidence="5">protein adenylyltransferase</fullName>
        <ecNumber evidence="5">2.7.7.108</ecNumber>
    </recommendedName>
</protein>
<accession>A0A7X6R0J9</accession>
<dbReference type="InterPro" id="IPR003812">
    <property type="entry name" value="Fido"/>
</dbReference>
<feature type="region of interest" description="Disordered" evidence="8">
    <location>
        <begin position="227"/>
        <end position="249"/>
    </location>
</feature>
<dbReference type="GO" id="GO:0070733">
    <property type="term" value="F:AMPylase activity"/>
    <property type="evidence" value="ECO:0007669"/>
    <property type="project" value="UniProtKB-EC"/>
</dbReference>
<feature type="domain" description="Fido" evidence="9">
    <location>
        <begin position="61"/>
        <end position="201"/>
    </location>
</feature>
<evidence type="ECO:0000256" key="5">
    <source>
        <dbReference type="ARBA" id="ARBA00034531"/>
    </source>
</evidence>
<evidence type="ECO:0000313" key="11">
    <source>
        <dbReference type="Proteomes" id="UP000581206"/>
    </source>
</evidence>
<evidence type="ECO:0000256" key="6">
    <source>
        <dbReference type="ARBA" id="ARBA00047939"/>
    </source>
</evidence>
<evidence type="ECO:0000256" key="7">
    <source>
        <dbReference type="ARBA" id="ARBA00048696"/>
    </source>
</evidence>
<keyword evidence="3" id="KW-0547">Nucleotide-binding</keyword>
<comment type="caution">
    <text evidence="10">The sequence shown here is derived from an EMBL/GenBank/DDBJ whole genome shotgun (WGS) entry which is preliminary data.</text>
</comment>
<keyword evidence="1" id="KW-0808">Transferase</keyword>
<name>A0A7X6R0J9_9CELL</name>
<dbReference type="PROSITE" id="PS51459">
    <property type="entry name" value="FIDO"/>
    <property type="match status" value="1"/>
</dbReference>
<dbReference type="GO" id="GO:0051302">
    <property type="term" value="P:regulation of cell division"/>
    <property type="evidence" value="ECO:0007669"/>
    <property type="project" value="TreeGrafter"/>
</dbReference>
<comment type="catalytic activity">
    <reaction evidence="7">
        <text>L-tyrosyl-[protein] + ATP = O-(5'-adenylyl)-L-tyrosyl-[protein] + diphosphate</text>
        <dbReference type="Rhea" id="RHEA:54288"/>
        <dbReference type="Rhea" id="RHEA-COMP:10136"/>
        <dbReference type="Rhea" id="RHEA-COMP:13846"/>
        <dbReference type="ChEBI" id="CHEBI:30616"/>
        <dbReference type="ChEBI" id="CHEBI:33019"/>
        <dbReference type="ChEBI" id="CHEBI:46858"/>
        <dbReference type="ChEBI" id="CHEBI:83624"/>
        <dbReference type="EC" id="2.7.7.108"/>
    </reaction>
</comment>
<organism evidence="10 11">
    <name type="scientific">Cellulomonas denverensis</name>
    <dbReference type="NCBI Taxonomy" id="264297"/>
    <lineage>
        <taxon>Bacteria</taxon>
        <taxon>Bacillati</taxon>
        <taxon>Actinomycetota</taxon>
        <taxon>Actinomycetes</taxon>
        <taxon>Micrococcales</taxon>
        <taxon>Cellulomonadaceae</taxon>
        <taxon>Cellulomonas</taxon>
    </lineage>
</organism>
<dbReference type="PANTHER" id="PTHR39560:SF1">
    <property type="entry name" value="PROTEIN ADENYLYLTRANSFERASE FIC-RELATED"/>
    <property type="match status" value="1"/>
</dbReference>
<evidence type="ECO:0000313" key="10">
    <source>
        <dbReference type="EMBL" id="NKY24399.1"/>
    </source>
</evidence>
<dbReference type="Proteomes" id="UP000581206">
    <property type="component" value="Unassembled WGS sequence"/>
</dbReference>
<evidence type="ECO:0000259" key="9">
    <source>
        <dbReference type="PROSITE" id="PS51459"/>
    </source>
</evidence>
<keyword evidence="11" id="KW-1185">Reference proteome</keyword>
<evidence type="ECO:0000256" key="3">
    <source>
        <dbReference type="ARBA" id="ARBA00022741"/>
    </source>
</evidence>
<dbReference type="EC" id="2.7.7.108" evidence="5"/>
<dbReference type="SUPFAM" id="SSF140931">
    <property type="entry name" value="Fic-like"/>
    <property type="match status" value="1"/>
</dbReference>
<sequence length="249" mass="27961">MTHPWQTGDERERWHGYLMPDGRTLRNLVGARTPAELRYIEDALVEARALGMREHALPATYDLDGLRSIHRHLFLDIYAWAGDVRTVEIRKGDAFFARVDRIAPAMRDVADFLAATDHLRDVAPADVPATLADVYAVVNQAHPFREGNGRTQREYLTSLARESGHHIDWLAVSGDQNDYVSHAARTGDRAPLRELFERVVSRAGLRDFDPHAAEALRLANLSRSSAAGRVSAPDRRRTRANGLALDLER</sequence>
<dbReference type="GO" id="GO:0005524">
    <property type="term" value="F:ATP binding"/>
    <property type="evidence" value="ECO:0007669"/>
    <property type="project" value="UniProtKB-KW"/>
</dbReference>
<dbReference type="Gene3D" id="1.10.3290.10">
    <property type="entry name" value="Fido-like domain"/>
    <property type="match status" value="1"/>
</dbReference>
<evidence type="ECO:0000256" key="2">
    <source>
        <dbReference type="ARBA" id="ARBA00022695"/>
    </source>
</evidence>
<dbReference type="EMBL" id="JAAXOX010000014">
    <property type="protein sequence ID" value="NKY24399.1"/>
    <property type="molecule type" value="Genomic_DNA"/>
</dbReference>
<evidence type="ECO:0000256" key="1">
    <source>
        <dbReference type="ARBA" id="ARBA00022679"/>
    </source>
</evidence>
<comment type="catalytic activity">
    <reaction evidence="6">
        <text>L-threonyl-[protein] + ATP = 3-O-(5'-adenylyl)-L-threonyl-[protein] + diphosphate</text>
        <dbReference type="Rhea" id="RHEA:54292"/>
        <dbReference type="Rhea" id="RHEA-COMP:11060"/>
        <dbReference type="Rhea" id="RHEA-COMP:13847"/>
        <dbReference type="ChEBI" id="CHEBI:30013"/>
        <dbReference type="ChEBI" id="CHEBI:30616"/>
        <dbReference type="ChEBI" id="CHEBI:33019"/>
        <dbReference type="ChEBI" id="CHEBI:138113"/>
        <dbReference type="EC" id="2.7.7.108"/>
    </reaction>
</comment>
<dbReference type="RefSeq" id="WP_168631514.1">
    <property type="nucleotide sequence ID" value="NZ_BONL01000019.1"/>
</dbReference>
<dbReference type="AlphaFoldDB" id="A0A7X6R0J9"/>
<dbReference type="InterPro" id="IPR036597">
    <property type="entry name" value="Fido-like_dom_sf"/>
</dbReference>
<proteinExistence type="predicted"/>
<keyword evidence="2" id="KW-0548">Nucleotidyltransferase</keyword>
<keyword evidence="4" id="KW-0067">ATP-binding</keyword>
<evidence type="ECO:0000256" key="8">
    <source>
        <dbReference type="SAM" id="MobiDB-lite"/>
    </source>
</evidence>
<dbReference type="PANTHER" id="PTHR39560">
    <property type="entry name" value="PROTEIN ADENYLYLTRANSFERASE FIC-RELATED"/>
    <property type="match status" value="1"/>
</dbReference>
<gene>
    <name evidence="10" type="ORF">HGA03_17195</name>
</gene>
<evidence type="ECO:0000256" key="4">
    <source>
        <dbReference type="ARBA" id="ARBA00022840"/>
    </source>
</evidence>
<dbReference type="Pfam" id="PF02661">
    <property type="entry name" value="Fic"/>
    <property type="match status" value="1"/>
</dbReference>
<reference evidence="10 11" key="1">
    <citation type="submission" date="2020-04" db="EMBL/GenBank/DDBJ databases">
        <title>MicrobeNet Type strains.</title>
        <authorList>
            <person name="Nicholson A.C."/>
        </authorList>
    </citation>
    <scope>NUCLEOTIDE SEQUENCE [LARGE SCALE GENOMIC DNA]</scope>
    <source>
        <strain evidence="10 11">ATCC BAA-788</strain>
    </source>
</reference>